<keyword evidence="3" id="KW-0285">Flavoprotein</keyword>
<dbReference type="GeneID" id="34589925"/>
<feature type="compositionally biased region" description="Low complexity" evidence="7">
    <location>
        <begin position="477"/>
        <end position="489"/>
    </location>
</feature>
<dbReference type="RefSeq" id="XP_022499267.1">
    <property type="nucleotide sequence ID" value="XM_022644800.1"/>
</dbReference>
<proteinExistence type="inferred from homology"/>
<evidence type="ECO:0000256" key="5">
    <source>
        <dbReference type="ARBA" id="ARBA00023002"/>
    </source>
</evidence>
<feature type="region of interest" description="Disordered" evidence="7">
    <location>
        <begin position="465"/>
        <end position="507"/>
    </location>
</feature>
<evidence type="ECO:0000256" key="2">
    <source>
        <dbReference type="ARBA" id="ARBA00007992"/>
    </source>
</evidence>
<dbReference type="Gene3D" id="3.50.50.60">
    <property type="entry name" value="FAD/NAD(P)-binding domain"/>
    <property type="match status" value="2"/>
</dbReference>
<keyword evidence="10" id="KW-1185">Reference proteome</keyword>
<dbReference type="EMBL" id="LVCJ01000041">
    <property type="protein sequence ID" value="OAL34255.1"/>
    <property type="molecule type" value="Genomic_DNA"/>
</dbReference>
<sequence>MPSATLSNGSLTDPAAFKVAVIGGGIGGLTTALSIAYHNPALQNITVYEQAPAYKEIGAGIGIGVNAARILKKLGVWQAANAISGERNGVHRSCRRYDTGEEIVAVGAMDEDVDGGVRQLSVHRAEILDVLYQELRRNYDGRVSLKTDMKATNVEENGDQVTIHFANETNPTETANLVIACDGIHSTIRSQFALDKPRYSGRIAYRGLLPLSAISDKWPYPSYAVSWLAPDKHFLVFPISQNKTLNVVGFVTKPESELGDLKESWTSSAPREELEREYAGWEPTVGAVIREMEARPGKWRLNDRELLEQWTYLNGKVVLAGDAAHAMLPHQGEYFPLRTVCQLPIVSSFISLTRGKHTGSGAGHAIEDAYILGLVVRDYFSNPAPGVAAYTALYQAVRRPRAQKAQITSRQAGDVYEMQGKEFEGISSYEDCLPIVCEKLSGRMKWVWGHDLEADYQKAREEAGLAAQTQSKAPPKTNGTVNGVVNGTTSGKVGATQPGINVQEVEA</sequence>
<dbReference type="GO" id="GO:0071949">
    <property type="term" value="F:FAD binding"/>
    <property type="evidence" value="ECO:0007669"/>
    <property type="project" value="InterPro"/>
</dbReference>
<evidence type="ECO:0000256" key="4">
    <source>
        <dbReference type="ARBA" id="ARBA00022827"/>
    </source>
</evidence>
<dbReference type="Pfam" id="PF01494">
    <property type="entry name" value="FAD_binding_3"/>
    <property type="match status" value="1"/>
</dbReference>
<evidence type="ECO:0000256" key="3">
    <source>
        <dbReference type="ARBA" id="ARBA00022630"/>
    </source>
</evidence>
<dbReference type="OrthoDB" id="5428495at2759"/>
<dbReference type="SUPFAM" id="SSF51905">
    <property type="entry name" value="FAD/NAD(P)-binding domain"/>
    <property type="match status" value="1"/>
</dbReference>
<dbReference type="GO" id="GO:0004497">
    <property type="term" value="F:monooxygenase activity"/>
    <property type="evidence" value="ECO:0007669"/>
    <property type="project" value="UniProtKB-KW"/>
</dbReference>
<dbReference type="Proteomes" id="UP000185904">
    <property type="component" value="Unassembled WGS sequence"/>
</dbReference>
<dbReference type="InterPro" id="IPR050493">
    <property type="entry name" value="FAD-dep_Monooxygenase_BioMet"/>
</dbReference>
<comment type="caution">
    <text evidence="9">The sequence shown here is derived from an EMBL/GenBank/DDBJ whole genome shotgun (WGS) entry which is preliminary data.</text>
</comment>
<keyword evidence="5" id="KW-0560">Oxidoreductase</keyword>
<dbReference type="PANTHER" id="PTHR13789:SF318">
    <property type="entry name" value="GERANYLGERANYL DIPHOSPHATE REDUCTASE"/>
    <property type="match status" value="1"/>
</dbReference>
<evidence type="ECO:0000256" key="6">
    <source>
        <dbReference type="ARBA" id="ARBA00023033"/>
    </source>
</evidence>
<dbReference type="InterPro" id="IPR036188">
    <property type="entry name" value="FAD/NAD-bd_sf"/>
</dbReference>
<reference evidence="9 10" key="1">
    <citation type="submission" date="2016-03" db="EMBL/GenBank/DDBJ databases">
        <title>The draft genome sequence of Fonsecaea nubica causative agent of cutaneous subcutaneous infection in human host.</title>
        <authorList>
            <person name="Costa F."/>
            <person name="Sybren D.H."/>
            <person name="Raittz R.T."/>
            <person name="Weiss V.A."/>
            <person name="Leao A.C."/>
            <person name="Gomes R."/>
            <person name="De Souza E.M."/>
            <person name="Pedrosa F.O."/>
            <person name="Steffens M.B."/>
            <person name="Bombassaro A."/>
            <person name="Tadra-Sfeir M.Z."/>
            <person name="Moreno L.F."/>
            <person name="Najafzadeh M.J."/>
            <person name="Felipe M.S."/>
            <person name="Teixeira M."/>
            <person name="Sun J."/>
            <person name="Xi L."/>
            <person name="Castro M.A."/>
            <person name="Vicente V.A."/>
        </authorList>
    </citation>
    <scope>NUCLEOTIDE SEQUENCE [LARGE SCALE GENOMIC DNA]</scope>
    <source>
        <strain evidence="9 10">CBS 269.64</strain>
    </source>
</reference>
<name>A0A178CZD7_9EURO</name>
<evidence type="ECO:0000256" key="7">
    <source>
        <dbReference type="SAM" id="MobiDB-lite"/>
    </source>
</evidence>
<dbReference type="PANTHER" id="PTHR13789">
    <property type="entry name" value="MONOOXYGENASE"/>
    <property type="match status" value="1"/>
</dbReference>
<evidence type="ECO:0000313" key="9">
    <source>
        <dbReference type="EMBL" id="OAL34255.1"/>
    </source>
</evidence>
<comment type="cofactor">
    <cofactor evidence="1">
        <name>FAD</name>
        <dbReference type="ChEBI" id="CHEBI:57692"/>
    </cofactor>
</comment>
<evidence type="ECO:0000259" key="8">
    <source>
        <dbReference type="Pfam" id="PF01494"/>
    </source>
</evidence>
<evidence type="ECO:0000256" key="1">
    <source>
        <dbReference type="ARBA" id="ARBA00001974"/>
    </source>
</evidence>
<dbReference type="AlphaFoldDB" id="A0A178CZD7"/>
<gene>
    <name evidence="9" type="ORF">AYO20_06511</name>
</gene>
<comment type="similarity">
    <text evidence="2">Belongs to the paxM FAD-dependent monooxygenase family.</text>
</comment>
<feature type="domain" description="FAD-binding" evidence="8">
    <location>
        <begin position="18"/>
        <end position="332"/>
    </location>
</feature>
<protein>
    <recommendedName>
        <fullName evidence="8">FAD-binding domain-containing protein</fullName>
    </recommendedName>
</protein>
<keyword evidence="4" id="KW-0274">FAD</keyword>
<accession>A0A178CZD7</accession>
<dbReference type="PRINTS" id="PR00420">
    <property type="entry name" value="RNGMNOXGNASE"/>
</dbReference>
<dbReference type="SUPFAM" id="SSF54373">
    <property type="entry name" value="FAD-linked reductases, C-terminal domain"/>
    <property type="match status" value="1"/>
</dbReference>
<dbReference type="InterPro" id="IPR002938">
    <property type="entry name" value="FAD-bd"/>
</dbReference>
<keyword evidence="6" id="KW-0503">Monooxygenase</keyword>
<evidence type="ECO:0000313" key="10">
    <source>
        <dbReference type="Proteomes" id="UP000185904"/>
    </source>
</evidence>
<organism evidence="9 10">
    <name type="scientific">Fonsecaea nubica</name>
    <dbReference type="NCBI Taxonomy" id="856822"/>
    <lineage>
        <taxon>Eukaryota</taxon>
        <taxon>Fungi</taxon>
        <taxon>Dikarya</taxon>
        <taxon>Ascomycota</taxon>
        <taxon>Pezizomycotina</taxon>
        <taxon>Eurotiomycetes</taxon>
        <taxon>Chaetothyriomycetidae</taxon>
        <taxon>Chaetothyriales</taxon>
        <taxon>Herpotrichiellaceae</taxon>
        <taxon>Fonsecaea</taxon>
    </lineage>
</organism>